<dbReference type="EMBL" id="KL198020">
    <property type="protein sequence ID" value="KDQ19047.1"/>
    <property type="molecule type" value="Genomic_DNA"/>
</dbReference>
<dbReference type="FunCoup" id="A0A067N4I1">
    <property type="interactions" value="790"/>
</dbReference>
<sequence>MAMTSHPTASWDAMQDGSVFYRKVEIYSMQWQLSDLSNFIIAGARYGGPFALIRNTSKIVALDRMAFTKPQIQLFSSSGDLIQIIPWDQGKIIRMGWTFDEELVVLNEEGSYRIYDLQGDHRQYSLGSEAQEVGVIDARIHESGLVAMTGNLGLLEIKGWEGGKPLTLANSTLNAPPHCWSIIPPDQTISRHVEVLLAHESTILSVDNLECIDQRLSRGPFAKLAVSPNGKSLALLTKAGLLWVVSSDFQRSYSEYDTTREGANSELPSQLVWCGNDALLLTWNSVALLVGPYGDTLRYPYSSPSFAVSEIDGVRIVSSERCDFLQKVPDSSESVFRPGSASPAAILFDARDHFDRKSAKADESIREIRPELAAAVDACIDAAGQEIEPYWQRRLLNAAAFGRAFLDLYNPTDFVNMGQTLKVLNATRYYEVGIPITYAQYTHTSPRHLINRLTARNRHHLALRISAFLRLKPDPVLKHWACAKIVRARAEGEGAAGDVDDDALCQLIVSKFEAVDGKEKGGVEGVSYAEIAKKAWDIGRTNLATKLLDHEPRAADQVPLLLNMQQDRVALTKAIDSGDTDLVYHVLLHLKRRLNLGDFFRLVSEPSLVTASNLLKVYARETEREMLKDYYYMEDKRVDSAVLSLEDSEDKEVTERISAIKTAAKFFSEDADHSFEAKAMDEALRLLVFQQQLEKDSDGQKKYVGLSVNETMAACFVNGLAKKADRIKADWRVPDKRYWYTKLYALTSIRDFDGLDAFARSKRSPIGYEPFVNHLASKGFNKQAAAYVSRCDPAKRADMFVACGEWRSAALECKERGDRDKLEELRAICPNSLIGRELDQILSTMN</sequence>
<dbReference type="Pfam" id="PF04840">
    <property type="entry name" value="Vps16_C"/>
    <property type="match status" value="1"/>
</dbReference>
<dbReference type="PANTHER" id="PTHR12811">
    <property type="entry name" value="VACUOLAR PROTEIN SORTING VPS16"/>
    <property type="match status" value="1"/>
</dbReference>
<dbReference type="GO" id="GO:0016197">
    <property type="term" value="P:endosomal transport"/>
    <property type="evidence" value="ECO:0007669"/>
    <property type="project" value="TreeGrafter"/>
</dbReference>
<dbReference type="GO" id="GO:0005768">
    <property type="term" value="C:endosome"/>
    <property type="evidence" value="ECO:0007669"/>
    <property type="project" value="TreeGrafter"/>
</dbReference>
<gene>
    <name evidence="5" type="ORF">BOTBODRAFT_28535</name>
</gene>
<dbReference type="InterPro" id="IPR006925">
    <property type="entry name" value="Vps16_C"/>
</dbReference>
<dbReference type="GO" id="GO:0006886">
    <property type="term" value="P:intracellular protein transport"/>
    <property type="evidence" value="ECO:0007669"/>
    <property type="project" value="InterPro"/>
</dbReference>
<proteinExistence type="inferred from homology"/>
<evidence type="ECO:0000259" key="4">
    <source>
        <dbReference type="Pfam" id="PF04841"/>
    </source>
</evidence>
<dbReference type="Gene3D" id="1.10.150.780">
    <property type="entry name" value="Vps16, C-terminal region"/>
    <property type="match status" value="1"/>
</dbReference>
<reference evidence="6" key="1">
    <citation type="journal article" date="2014" name="Proc. Natl. Acad. Sci. U.S.A.">
        <title>Extensive sampling of basidiomycete genomes demonstrates inadequacy of the white-rot/brown-rot paradigm for wood decay fungi.</title>
        <authorList>
            <person name="Riley R."/>
            <person name="Salamov A.A."/>
            <person name="Brown D.W."/>
            <person name="Nagy L.G."/>
            <person name="Floudas D."/>
            <person name="Held B.W."/>
            <person name="Levasseur A."/>
            <person name="Lombard V."/>
            <person name="Morin E."/>
            <person name="Otillar R."/>
            <person name="Lindquist E.A."/>
            <person name="Sun H."/>
            <person name="LaButti K.M."/>
            <person name="Schmutz J."/>
            <person name="Jabbour D."/>
            <person name="Luo H."/>
            <person name="Baker S.E."/>
            <person name="Pisabarro A.G."/>
            <person name="Walton J.D."/>
            <person name="Blanchette R.A."/>
            <person name="Henrissat B."/>
            <person name="Martin F."/>
            <person name="Cullen D."/>
            <person name="Hibbett D.S."/>
            <person name="Grigoriev I.V."/>
        </authorList>
    </citation>
    <scope>NUCLEOTIDE SEQUENCE [LARGE SCALE GENOMIC DNA]</scope>
    <source>
        <strain evidence="6">FD-172 SS1</strain>
    </source>
</reference>
<name>A0A067N4I1_BOTB1</name>
<dbReference type="HOGENOM" id="CLU_008909_1_0_1"/>
<organism evidence="5 6">
    <name type="scientific">Botryobasidium botryosum (strain FD-172 SS1)</name>
    <dbReference type="NCBI Taxonomy" id="930990"/>
    <lineage>
        <taxon>Eukaryota</taxon>
        <taxon>Fungi</taxon>
        <taxon>Dikarya</taxon>
        <taxon>Basidiomycota</taxon>
        <taxon>Agaricomycotina</taxon>
        <taxon>Agaricomycetes</taxon>
        <taxon>Cantharellales</taxon>
        <taxon>Botryobasidiaceae</taxon>
        <taxon>Botryobasidium</taxon>
    </lineage>
</organism>
<evidence type="ECO:0000313" key="5">
    <source>
        <dbReference type="EMBL" id="KDQ19047.1"/>
    </source>
</evidence>
<accession>A0A067N4I1</accession>
<evidence type="ECO:0000259" key="3">
    <source>
        <dbReference type="Pfam" id="PF04840"/>
    </source>
</evidence>
<dbReference type="PANTHER" id="PTHR12811:SF0">
    <property type="entry name" value="VACUOLAR PROTEIN SORTING-ASSOCIATED PROTEIN 16 HOMOLOG"/>
    <property type="match status" value="1"/>
</dbReference>
<keyword evidence="2" id="KW-0653">Protein transport</keyword>
<dbReference type="InterPro" id="IPR038132">
    <property type="entry name" value="Vps16_C_sf"/>
</dbReference>
<dbReference type="InterPro" id="IPR016534">
    <property type="entry name" value="VPS16"/>
</dbReference>
<evidence type="ECO:0000256" key="1">
    <source>
        <dbReference type="ARBA" id="ARBA00009250"/>
    </source>
</evidence>
<comment type="similarity">
    <text evidence="1 2">Belongs to the VPS16 family.</text>
</comment>
<comment type="function">
    <text evidence="2">Essential for vacuolar protein sorting. Required for vacuole biogenesis, stability and to maintain vacuole morphology.</text>
</comment>
<dbReference type="GO" id="GO:0042144">
    <property type="term" value="P:vacuole fusion, non-autophagic"/>
    <property type="evidence" value="ECO:0007669"/>
    <property type="project" value="TreeGrafter"/>
</dbReference>
<dbReference type="GO" id="GO:0003779">
    <property type="term" value="F:actin binding"/>
    <property type="evidence" value="ECO:0007669"/>
    <property type="project" value="TreeGrafter"/>
</dbReference>
<feature type="domain" description="Vps16 N-terminal" evidence="4">
    <location>
        <begin position="7"/>
        <end position="415"/>
    </location>
</feature>
<dbReference type="OrthoDB" id="1792at2759"/>
<dbReference type="SUPFAM" id="SSF69322">
    <property type="entry name" value="Tricorn protease domain 2"/>
    <property type="match status" value="1"/>
</dbReference>
<keyword evidence="6" id="KW-1185">Reference proteome</keyword>
<dbReference type="PIRSF" id="PIRSF007949">
    <property type="entry name" value="VPS16"/>
    <property type="match status" value="1"/>
</dbReference>
<protein>
    <recommendedName>
        <fullName evidence="2">Probable vacuolar protein sorting-associated protein 16 homolog</fullName>
    </recommendedName>
</protein>
<dbReference type="AlphaFoldDB" id="A0A067N4I1"/>
<evidence type="ECO:0000313" key="6">
    <source>
        <dbReference type="Proteomes" id="UP000027195"/>
    </source>
</evidence>
<dbReference type="InParanoid" id="A0A067N4I1"/>
<keyword evidence="2" id="KW-0813">Transport</keyword>
<dbReference type="STRING" id="930990.A0A067N4I1"/>
<evidence type="ECO:0000256" key="2">
    <source>
        <dbReference type="PIRNR" id="PIRNR007949"/>
    </source>
</evidence>
<dbReference type="Proteomes" id="UP000027195">
    <property type="component" value="Unassembled WGS sequence"/>
</dbReference>
<dbReference type="Pfam" id="PF04841">
    <property type="entry name" value="Vps16_N"/>
    <property type="match status" value="1"/>
</dbReference>
<dbReference type="GO" id="GO:0030897">
    <property type="term" value="C:HOPS complex"/>
    <property type="evidence" value="ECO:0007669"/>
    <property type="project" value="TreeGrafter"/>
</dbReference>
<feature type="domain" description="Vps16 C-terminal" evidence="3">
    <location>
        <begin position="526"/>
        <end position="835"/>
    </location>
</feature>
<dbReference type="InterPro" id="IPR006926">
    <property type="entry name" value="Vps16_N"/>
</dbReference>